<dbReference type="CDD" id="cd13530">
    <property type="entry name" value="PBP2_peptides_like"/>
    <property type="match status" value="1"/>
</dbReference>
<dbReference type="Gene3D" id="3.40.190.10">
    <property type="entry name" value="Periplasmic binding protein-like II"/>
    <property type="match status" value="2"/>
</dbReference>
<protein>
    <submittedName>
        <fullName evidence="3">L-cystine-binding protein FliY</fullName>
    </submittedName>
</protein>
<dbReference type="SMART" id="SM00062">
    <property type="entry name" value="PBPb"/>
    <property type="match status" value="1"/>
</dbReference>
<name>A0A645BU56_9ZZZZ</name>
<dbReference type="PANTHER" id="PTHR35936">
    <property type="entry name" value="MEMBRANE-BOUND LYTIC MUREIN TRANSGLYCOSYLASE F"/>
    <property type="match status" value="1"/>
</dbReference>
<dbReference type="PANTHER" id="PTHR35936:SF17">
    <property type="entry name" value="ARGININE-BINDING EXTRACELLULAR PROTEIN ARTP"/>
    <property type="match status" value="1"/>
</dbReference>
<feature type="domain" description="Solute-binding protein family 3/N-terminal" evidence="2">
    <location>
        <begin position="55"/>
        <end position="281"/>
    </location>
</feature>
<dbReference type="InterPro" id="IPR001638">
    <property type="entry name" value="Solute-binding_3/MltF_N"/>
</dbReference>
<evidence type="ECO:0000259" key="2">
    <source>
        <dbReference type="SMART" id="SM00062"/>
    </source>
</evidence>
<dbReference type="PROSITE" id="PS51257">
    <property type="entry name" value="PROKAR_LIPOPROTEIN"/>
    <property type="match status" value="1"/>
</dbReference>
<gene>
    <name evidence="3" type="primary">fliY_19</name>
    <name evidence="3" type="ORF">SDC9_115542</name>
</gene>
<organism evidence="3">
    <name type="scientific">bioreactor metagenome</name>
    <dbReference type="NCBI Taxonomy" id="1076179"/>
    <lineage>
        <taxon>unclassified sequences</taxon>
        <taxon>metagenomes</taxon>
        <taxon>ecological metagenomes</taxon>
    </lineage>
</organism>
<dbReference type="EMBL" id="VSSQ01022348">
    <property type="protein sequence ID" value="MPM68608.1"/>
    <property type="molecule type" value="Genomic_DNA"/>
</dbReference>
<comment type="caution">
    <text evidence="3">The sequence shown here is derived from an EMBL/GenBank/DDBJ whole genome shotgun (WGS) entry which is preliminary data.</text>
</comment>
<dbReference type="AlphaFoldDB" id="A0A645BU56"/>
<sequence length="296" mass="31575">MKLLRSCRIATAVALTALLTALSACTITTETPTSADSASVAGESALLTQIKSRGKIIIGSSNDAPFSYIDANTGELSGLDIAILTEINKRLGIPETEMKVIDFSNLLVELNNGNIDMVVDAMYVRDERLQVAAFSDKWYQEGEALVVPKDSPIQSKADLVGKSVGAQPGTAFFETAQAWHDAGQIGDLVSYDNQSNLMTAVNLHKVDAVVTDGIVAGYTLAQDSSLNLRLVTPYTPEAAGQIGSAVRFGDEDFLAEVNAALNDMKEDGTLLKILTDFGLSEDYFVGVEDGKTQNVK</sequence>
<proteinExistence type="predicted"/>
<dbReference type="SUPFAM" id="SSF53850">
    <property type="entry name" value="Periplasmic binding protein-like II"/>
    <property type="match status" value="1"/>
</dbReference>
<dbReference type="Pfam" id="PF00497">
    <property type="entry name" value="SBP_bac_3"/>
    <property type="match status" value="1"/>
</dbReference>
<evidence type="ECO:0000256" key="1">
    <source>
        <dbReference type="ARBA" id="ARBA00022729"/>
    </source>
</evidence>
<keyword evidence="1" id="KW-0732">Signal</keyword>
<accession>A0A645BU56</accession>
<evidence type="ECO:0000313" key="3">
    <source>
        <dbReference type="EMBL" id="MPM68608.1"/>
    </source>
</evidence>
<reference evidence="3" key="1">
    <citation type="submission" date="2019-08" db="EMBL/GenBank/DDBJ databases">
        <authorList>
            <person name="Kucharzyk K."/>
            <person name="Murdoch R.W."/>
            <person name="Higgins S."/>
            <person name="Loffler F."/>
        </authorList>
    </citation>
    <scope>NUCLEOTIDE SEQUENCE</scope>
</reference>